<dbReference type="AlphaFoldDB" id="A0A1W0WFB3"/>
<accession>A0A1W0WFB3</accession>
<protein>
    <submittedName>
        <fullName evidence="1">Uncharacterized protein</fullName>
    </submittedName>
</protein>
<evidence type="ECO:0000313" key="2">
    <source>
        <dbReference type="Proteomes" id="UP000192578"/>
    </source>
</evidence>
<sequence>MDVASVRVPLSLIVKKRPFCNRFGGCSKFNRHLSIGASFMLSSPIRPPHHVMILRSSNNSRPSYEEQEQEHRLPNLFNQFQRSLTSKKLFMLIRMMQT</sequence>
<dbReference type="Proteomes" id="UP000192578">
    <property type="component" value="Unassembled WGS sequence"/>
</dbReference>
<reference evidence="2" key="1">
    <citation type="submission" date="2017-01" db="EMBL/GenBank/DDBJ databases">
        <title>Comparative genomics of anhydrobiosis in the tardigrade Hypsibius dujardini.</title>
        <authorList>
            <person name="Yoshida Y."/>
            <person name="Koutsovoulos G."/>
            <person name="Laetsch D."/>
            <person name="Stevens L."/>
            <person name="Kumar S."/>
            <person name="Horikawa D."/>
            <person name="Ishino K."/>
            <person name="Komine S."/>
            <person name="Tomita M."/>
            <person name="Blaxter M."/>
            <person name="Arakawa K."/>
        </authorList>
    </citation>
    <scope>NUCLEOTIDE SEQUENCE [LARGE SCALE GENOMIC DNA]</scope>
    <source>
        <strain evidence="2">Z151</strain>
    </source>
</reference>
<comment type="caution">
    <text evidence="1">The sequence shown here is derived from an EMBL/GenBank/DDBJ whole genome shotgun (WGS) entry which is preliminary data.</text>
</comment>
<evidence type="ECO:0000313" key="1">
    <source>
        <dbReference type="EMBL" id="OQV13888.1"/>
    </source>
</evidence>
<gene>
    <name evidence="1" type="ORF">BV898_11885</name>
</gene>
<proteinExistence type="predicted"/>
<name>A0A1W0WFB3_HYPEX</name>
<dbReference type="EMBL" id="MTYJ01000114">
    <property type="protein sequence ID" value="OQV13888.1"/>
    <property type="molecule type" value="Genomic_DNA"/>
</dbReference>
<organism evidence="1 2">
    <name type="scientific">Hypsibius exemplaris</name>
    <name type="common">Freshwater tardigrade</name>
    <dbReference type="NCBI Taxonomy" id="2072580"/>
    <lineage>
        <taxon>Eukaryota</taxon>
        <taxon>Metazoa</taxon>
        <taxon>Ecdysozoa</taxon>
        <taxon>Tardigrada</taxon>
        <taxon>Eutardigrada</taxon>
        <taxon>Parachela</taxon>
        <taxon>Hypsibioidea</taxon>
        <taxon>Hypsibiidae</taxon>
        <taxon>Hypsibius</taxon>
    </lineage>
</organism>
<keyword evidence="2" id="KW-1185">Reference proteome</keyword>